<gene>
    <name evidence="1" type="primary">RvY_03822-1</name>
    <name evidence="1" type="synonym">RvY_03822.1</name>
    <name evidence="1" type="ORF">RvY_03822</name>
</gene>
<dbReference type="Proteomes" id="UP000186922">
    <property type="component" value="Unassembled WGS sequence"/>
</dbReference>
<reference evidence="1 2" key="1">
    <citation type="journal article" date="2016" name="Nat. Commun.">
        <title>Extremotolerant tardigrade genome and improved radiotolerance of human cultured cells by tardigrade-unique protein.</title>
        <authorList>
            <person name="Hashimoto T."/>
            <person name="Horikawa D.D."/>
            <person name="Saito Y."/>
            <person name="Kuwahara H."/>
            <person name="Kozuka-Hata H."/>
            <person name="Shin-I T."/>
            <person name="Minakuchi Y."/>
            <person name="Ohishi K."/>
            <person name="Motoyama A."/>
            <person name="Aizu T."/>
            <person name="Enomoto A."/>
            <person name="Kondo K."/>
            <person name="Tanaka S."/>
            <person name="Hara Y."/>
            <person name="Koshikawa S."/>
            <person name="Sagara H."/>
            <person name="Miura T."/>
            <person name="Yokobori S."/>
            <person name="Miyagawa K."/>
            <person name="Suzuki Y."/>
            <person name="Kubo T."/>
            <person name="Oyama M."/>
            <person name="Kohara Y."/>
            <person name="Fujiyama A."/>
            <person name="Arakawa K."/>
            <person name="Katayama T."/>
            <person name="Toyoda A."/>
            <person name="Kunieda T."/>
        </authorList>
    </citation>
    <scope>NUCLEOTIDE SEQUENCE [LARGE SCALE GENOMIC DNA]</scope>
    <source>
        <strain evidence="1 2">YOKOZUNA-1</strain>
    </source>
</reference>
<organism evidence="1 2">
    <name type="scientific">Ramazzottius varieornatus</name>
    <name type="common">Water bear</name>
    <name type="synonym">Tardigrade</name>
    <dbReference type="NCBI Taxonomy" id="947166"/>
    <lineage>
        <taxon>Eukaryota</taxon>
        <taxon>Metazoa</taxon>
        <taxon>Ecdysozoa</taxon>
        <taxon>Tardigrada</taxon>
        <taxon>Eutardigrada</taxon>
        <taxon>Parachela</taxon>
        <taxon>Hypsibioidea</taxon>
        <taxon>Ramazzottiidae</taxon>
        <taxon>Ramazzottius</taxon>
    </lineage>
</organism>
<evidence type="ECO:0000313" key="2">
    <source>
        <dbReference type="Proteomes" id="UP000186922"/>
    </source>
</evidence>
<evidence type="ECO:0000313" key="1">
    <source>
        <dbReference type="EMBL" id="GAU91597.1"/>
    </source>
</evidence>
<proteinExistence type="predicted"/>
<comment type="caution">
    <text evidence="1">The sequence shown here is derived from an EMBL/GenBank/DDBJ whole genome shotgun (WGS) entry which is preliminary data.</text>
</comment>
<keyword evidence="2" id="KW-1185">Reference proteome</keyword>
<protein>
    <submittedName>
        <fullName evidence="1">Uncharacterized protein</fullName>
    </submittedName>
</protein>
<sequence length="100" mass="11229">MFRSCCDASDVTHGNNKSLLVQRKPRSVLRRGCHGSMIGTCPLNARVQRWGRETCVPPIFTIHSMMTARCCGTYELLVVDQGSIPVITLHSSLTSDRFYR</sequence>
<accession>A0A1D1UWH4</accession>
<dbReference type="EMBL" id="BDGG01000002">
    <property type="protein sequence ID" value="GAU91597.1"/>
    <property type="molecule type" value="Genomic_DNA"/>
</dbReference>
<name>A0A1D1UWH4_RAMVA</name>
<dbReference type="AlphaFoldDB" id="A0A1D1UWH4"/>